<accession>A0A8H6L7Z8</accession>
<protein>
    <submittedName>
        <fullName evidence="1">Uncharacterized protein</fullName>
    </submittedName>
</protein>
<name>A0A8H6L7Z8_9LECA</name>
<dbReference type="PANTHER" id="PTHR47783:SF1">
    <property type="entry name" value="ZN(II)2CYS6 TRANSCRIPTION FACTOR (EUROFUNG)"/>
    <property type="match status" value="1"/>
</dbReference>
<dbReference type="OrthoDB" id="8120565at2759"/>
<gene>
    <name evidence="1" type="ORF">HO173_002746</name>
</gene>
<dbReference type="GeneID" id="59284417"/>
<comment type="caution">
    <text evidence="1">The sequence shown here is derived from an EMBL/GenBank/DDBJ whole genome shotgun (WGS) entry which is preliminary data.</text>
</comment>
<dbReference type="AlphaFoldDB" id="A0A8H6L7Z8"/>
<dbReference type="RefSeq" id="XP_037168170.1">
    <property type="nucleotide sequence ID" value="XM_037304677.1"/>
</dbReference>
<sequence length="149" mass="16445">MLTFAKLIDDRALLTTIFINQSFFHAACAYSRDMLRGQSKGKTTLPKDLSPSAFPIPSQTSPSMAFQFDKISGSHTASNAATESAYSFLSLVAKANYQFLRQAIKDQARIYAGSGWVDAVLDQRETDLRDVDLSVVSVSISTFIRLHDL</sequence>
<dbReference type="EMBL" id="JACCJC010000007">
    <property type="protein sequence ID" value="KAF6238874.1"/>
    <property type="molecule type" value="Genomic_DNA"/>
</dbReference>
<proteinExistence type="predicted"/>
<reference evidence="1 2" key="1">
    <citation type="journal article" date="2020" name="Genomics">
        <title>Complete, high-quality genomes from long-read metagenomic sequencing of two wolf lichen thalli reveals enigmatic genome architecture.</title>
        <authorList>
            <person name="McKenzie S.K."/>
            <person name="Walston R.F."/>
            <person name="Allen J.L."/>
        </authorList>
    </citation>
    <scope>NUCLEOTIDE SEQUENCE [LARGE SCALE GENOMIC DNA]</scope>
    <source>
        <strain evidence="1">WasteWater2</strain>
    </source>
</reference>
<organism evidence="1 2">
    <name type="scientific">Letharia columbiana</name>
    <dbReference type="NCBI Taxonomy" id="112416"/>
    <lineage>
        <taxon>Eukaryota</taxon>
        <taxon>Fungi</taxon>
        <taxon>Dikarya</taxon>
        <taxon>Ascomycota</taxon>
        <taxon>Pezizomycotina</taxon>
        <taxon>Lecanoromycetes</taxon>
        <taxon>OSLEUM clade</taxon>
        <taxon>Lecanoromycetidae</taxon>
        <taxon>Lecanorales</taxon>
        <taxon>Lecanorineae</taxon>
        <taxon>Parmeliaceae</taxon>
        <taxon>Letharia</taxon>
    </lineage>
</organism>
<evidence type="ECO:0000313" key="2">
    <source>
        <dbReference type="Proteomes" id="UP000578531"/>
    </source>
</evidence>
<dbReference type="PANTHER" id="PTHR47783">
    <property type="entry name" value="ZN(II)2CYS6 TRANSCRIPTION FACTOR (EUROFUNG)-RELATED"/>
    <property type="match status" value="1"/>
</dbReference>
<keyword evidence="2" id="KW-1185">Reference proteome</keyword>
<dbReference type="Proteomes" id="UP000578531">
    <property type="component" value="Unassembled WGS sequence"/>
</dbReference>
<evidence type="ECO:0000313" key="1">
    <source>
        <dbReference type="EMBL" id="KAF6238874.1"/>
    </source>
</evidence>